<dbReference type="InterPro" id="IPR050525">
    <property type="entry name" value="ECM_Assembly_Org"/>
</dbReference>
<evidence type="ECO:0000256" key="5">
    <source>
        <dbReference type="ARBA" id="ARBA00023180"/>
    </source>
</evidence>
<dbReference type="CDD" id="cd00054">
    <property type="entry name" value="EGF_CA"/>
    <property type="match status" value="2"/>
</dbReference>
<evidence type="ECO:0000256" key="3">
    <source>
        <dbReference type="ARBA" id="ARBA00022737"/>
    </source>
</evidence>
<reference evidence="7" key="1">
    <citation type="submission" date="2022-03" db="EMBL/GenBank/DDBJ databases">
        <authorList>
            <person name="Martin C."/>
        </authorList>
    </citation>
    <scope>NUCLEOTIDE SEQUENCE</scope>
</reference>
<dbReference type="InterPro" id="IPR036465">
    <property type="entry name" value="vWFA_dom_sf"/>
</dbReference>
<dbReference type="Pfam" id="PF00092">
    <property type="entry name" value="VWA"/>
    <property type="match status" value="7"/>
</dbReference>
<dbReference type="SMART" id="SM00181">
    <property type="entry name" value="EGF"/>
    <property type="match status" value="2"/>
</dbReference>
<dbReference type="PROSITE" id="PS00022">
    <property type="entry name" value="EGF_1"/>
    <property type="match status" value="2"/>
</dbReference>
<dbReference type="Proteomes" id="UP000749559">
    <property type="component" value="Unassembled WGS sequence"/>
</dbReference>
<keyword evidence="8" id="KW-1185">Reference proteome</keyword>
<evidence type="ECO:0000313" key="8">
    <source>
        <dbReference type="Proteomes" id="UP000749559"/>
    </source>
</evidence>
<name>A0A8J1XH38_OWEFU</name>
<dbReference type="PRINTS" id="PR00453">
    <property type="entry name" value="VWFADOMAIN"/>
</dbReference>
<dbReference type="Pfam" id="PF00008">
    <property type="entry name" value="EGF"/>
    <property type="match status" value="1"/>
</dbReference>
<dbReference type="SMART" id="SM00179">
    <property type="entry name" value="EGF_CA"/>
    <property type="match status" value="2"/>
</dbReference>
<evidence type="ECO:0000256" key="4">
    <source>
        <dbReference type="ARBA" id="ARBA00023157"/>
    </source>
</evidence>
<dbReference type="InterPro" id="IPR000742">
    <property type="entry name" value="EGF"/>
</dbReference>
<evidence type="ECO:0000256" key="2">
    <source>
        <dbReference type="ARBA" id="ARBA00022729"/>
    </source>
</evidence>
<accession>A0A8J1XH38</accession>
<keyword evidence="3" id="KW-0677">Repeat</keyword>
<dbReference type="FunFam" id="2.10.25.10:FF:000004">
    <property type="entry name" value="Neurogenic locus notch 1"/>
    <property type="match status" value="1"/>
</dbReference>
<keyword evidence="1 6" id="KW-0245">EGF-like domain</keyword>
<dbReference type="GO" id="GO:0005509">
    <property type="term" value="F:calcium ion binding"/>
    <property type="evidence" value="ECO:0007669"/>
    <property type="project" value="InterPro"/>
</dbReference>
<dbReference type="InterPro" id="IPR018097">
    <property type="entry name" value="EGF_Ca-bd_CS"/>
</dbReference>
<keyword evidence="4 6" id="KW-1015">Disulfide bond</keyword>
<comment type="caution">
    <text evidence="6">Lacks conserved residue(s) required for the propagation of feature annotation.</text>
</comment>
<keyword evidence="2" id="KW-0732">Signal</keyword>
<dbReference type="PROSITE" id="PS01187">
    <property type="entry name" value="EGF_CA"/>
    <property type="match status" value="2"/>
</dbReference>
<dbReference type="InterPro" id="IPR001881">
    <property type="entry name" value="EGF-like_Ca-bd_dom"/>
</dbReference>
<evidence type="ECO:0000256" key="6">
    <source>
        <dbReference type="PROSITE-ProRule" id="PRU00076"/>
    </source>
</evidence>
<organism evidence="7 8">
    <name type="scientific">Owenia fusiformis</name>
    <name type="common">Polychaete worm</name>
    <dbReference type="NCBI Taxonomy" id="6347"/>
    <lineage>
        <taxon>Eukaryota</taxon>
        <taxon>Metazoa</taxon>
        <taxon>Spiralia</taxon>
        <taxon>Lophotrochozoa</taxon>
        <taxon>Annelida</taxon>
        <taxon>Polychaeta</taxon>
        <taxon>Sedentaria</taxon>
        <taxon>Canalipalpata</taxon>
        <taxon>Sabellida</taxon>
        <taxon>Oweniida</taxon>
        <taxon>Oweniidae</taxon>
        <taxon>Owenia</taxon>
    </lineage>
</organism>
<dbReference type="InterPro" id="IPR013032">
    <property type="entry name" value="EGF-like_CS"/>
</dbReference>
<dbReference type="PROSITE" id="PS00010">
    <property type="entry name" value="ASX_HYDROXYL"/>
    <property type="match status" value="2"/>
</dbReference>
<dbReference type="CDD" id="cd01450">
    <property type="entry name" value="vWFA_subfamily_ECM"/>
    <property type="match status" value="5"/>
</dbReference>
<dbReference type="EMBL" id="CAIIXF020000005">
    <property type="protein sequence ID" value="CAH1783538.1"/>
    <property type="molecule type" value="Genomic_DNA"/>
</dbReference>
<proteinExistence type="predicted"/>
<dbReference type="Gene3D" id="3.40.50.410">
    <property type="entry name" value="von Willebrand factor, type A domain"/>
    <property type="match status" value="7"/>
</dbReference>
<feature type="disulfide bond" evidence="6">
    <location>
        <begin position="1041"/>
        <end position="1050"/>
    </location>
</feature>
<dbReference type="FunFam" id="2.10.25.10:FF:000006">
    <property type="entry name" value="Versican core protein-like isoform 1"/>
    <property type="match status" value="1"/>
</dbReference>
<dbReference type="PANTHER" id="PTHR24020:SF84">
    <property type="entry name" value="VWFA DOMAIN-CONTAINING PROTEIN"/>
    <property type="match status" value="1"/>
</dbReference>
<dbReference type="PANTHER" id="PTHR24020">
    <property type="entry name" value="COLLAGEN ALPHA"/>
    <property type="match status" value="1"/>
</dbReference>
<dbReference type="PROSITE" id="PS50234">
    <property type="entry name" value="VWFA"/>
    <property type="match status" value="7"/>
</dbReference>
<comment type="caution">
    <text evidence="7">The sequence shown here is derived from an EMBL/GenBank/DDBJ whole genome shotgun (WGS) entry which is preliminary data.</text>
</comment>
<gene>
    <name evidence="7" type="ORF">OFUS_LOCUS9871</name>
</gene>
<dbReference type="Gene3D" id="2.10.25.10">
    <property type="entry name" value="Laminin"/>
    <property type="match status" value="2"/>
</dbReference>
<dbReference type="SUPFAM" id="SSF53300">
    <property type="entry name" value="vWA-like"/>
    <property type="match status" value="7"/>
</dbReference>
<dbReference type="PROSITE" id="PS50026">
    <property type="entry name" value="EGF_3"/>
    <property type="match status" value="2"/>
</dbReference>
<dbReference type="InterPro" id="IPR002035">
    <property type="entry name" value="VWF_A"/>
</dbReference>
<dbReference type="SMART" id="SM00327">
    <property type="entry name" value="VWA"/>
    <property type="match status" value="7"/>
</dbReference>
<protein>
    <submittedName>
        <fullName evidence="7">Uncharacterized protein</fullName>
    </submittedName>
</protein>
<dbReference type="CDD" id="cd01472">
    <property type="entry name" value="vWA_collagen"/>
    <property type="match status" value="1"/>
</dbReference>
<sequence>MRPAHHDIDLASTLKPASQFRSLVHEINSAKRMLVRLILLCGLLGVTQSQTTTQCRGQADIIFVIDSSGSVGEDNFKLILDFINVIIDNLDIGPEATRVGALTFESTAVKRFDLNDYTTKDELKSEVSKIPFVFGSTATLEGIQLMLDMFSTEDADRAGIPNIGIVITDGNAKTGDPIPKAQEAMADGILMFAVAIRESSEFDVSKIKPLASDPVDNYFEVTDFTKLGEITDAVTQGACVTTEICPDTQTDVAFLIDSSSSITPENFNKVKDFIINVIGPLTISSDRVRVGVISFSGIAQVDFYLNRYSTKTDVQAAINNIQQMNQGTNTNLALDLLVNDFFTASNGDRTFAPNVAIIITDGQSDDSTATKASATVVKDAGIAVFAIGVGFDGMRDTIDYENELNILATDFDHIKMLTDHSALEVVINGVASFACVDPGCKDRKADFIFLLDASSSITAANFTILKDFVKAVINRLDVSVDHDRVGILTFSQGTKIWFHLNRFITKGNLLNELDAITQEGGSTHTAEGIRVANNQMFTTSNGDRAGVQNVIVLVTDGMSKEGDPIPEAEQAKANGTIIFCVGIGPEFGPKGLAELNAIATSPNREHVFEVKQFTDLGNIAGTIAKEGCYKDPCKDIKYDMCVLLDNSGSIILRDYQLLLDFMSSVVNELKIDPDFMQIALVTFNSIIRPQWNLTTYPDRIDLRNAISSLPAVTANATNHADAIAYANDVIFQESNGDRPDAINLMMIITDGKSTVKQDKTEIEARRAKEAGAVIIAIGIGEKDLSINDLNVMASDPDQAYVFTVKTYSDLEKIKDTLITRACPAQDPTCNGKADIVLAVDSSGSITEDQFKQMLQFIELLIEQLDIGDDLNKVGMITFNDMASIEFNLNDYDTKNTLIAAVQQIQYSNGATHTWHALNTVRTTMFTSENGDRADFPNIVVVLTDGVSTVQKEKTVPEALLLRQDGVSIVTVAIGNGADDTELLQMASDTSLLFEAQSFEDLPAIVTSLSNAICNNVDECESGPCQNGGVCIDNLNSYTCECPQGYSGVNCERQCTQNVDLIFAIDSSGSIFENNFKLLKQFVMSVIQDLPVSNSGTRVGVLTFASTSSIIFHLNAYTDRKSAMNAVERIPYKGGATNIADALQLIRLAMLTSNNGARDNARDAVILITDGAANVNEDDTQPQARMLRNNNVHIMAIGVGHEMKPYELRGMATDPDSNNVRIVNSFSDLGSVKTVFTSPTCFNQQECASNPCQGGAQCNDGLNYFECVCPRGRAGPTCALTCDGRRDIVFILDSSGSIGQEDFEKSTRFVQQLVDNFDITSGQYRVGLVRFSDGGQVMFHLNSYNRRSDILNAISSVDYVKGATNTARGLELMRSMFSPVNGDRSDVPNLAYLITDGIPTVRKGQEVDQANSAKNAGITIKTIGVGPNVDADKLGALASSPTGENTSLIANFDALEDAISSLRGSVCS</sequence>
<dbReference type="OrthoDB" id="10256829at2759"/>
<dbReference type="InterPro" id="IPR000152">
    <property type="entry name" value="EGF-type_Asp/Asn_hydroxyl_site"/>
</dbReference>
<evidence type="ECO:0000256" key="1">
    <source>
        <dbReference type="ARBA" id="ARBA00022536"/>
    </source>
</evidence>
<feature type="disulfide bond" evidence="6">
    <location>
        <begin position="1268"/>
        <end position="1277"/>
    </location>
</feature>
<dbReference type="PRINTS" id="PR00010">
    <property type="entry name" value="EGFBLOOD"/>
</dbReference>
<evidence type="ECO:0000313" key="7">
    <source>
        <dbReference type="EMBL" id="CAH1783538.1"/>
    </source>
</evidence>
<dbReference type="Pfam" id="PF12661">
    <property type="entry name" value="hEGF"/>
    <property type="match status" value="1"/>
</dbReference>
<keyword evidence="5" id="KW-0325">Glycoprotein</keyword>